<protein>
    <submittedName>
        <fullName evidence="1">Uncharacterized protein</fullName>
    </submittedName>
</protein>
<dbReference type="EMBL" id="KD217465">
    <property type="protein sequence ID" value="EMS51661.1"/>
    <property type="molecule type" value="Genomic_DNA"/>
</dbReference>
<gene>
    <name evidence="1" type="ORF">TRIUR3_06186</name>
</gene>
<dbReference type="AlphaFoldDB" id="M7YWY4"/>
<name>M7YWY4_TRIUA</name>
<evidence type="ECO:0000313" key="1">
    <source>
        <dbReference type="EMBL" id="EMS51661.1"/>
    </source>
</evidence>
<organism evidence="1">
    <name type="scientific">Triticum urartu</name>
    <name type="common">Red wild einkorn</name>
    <name type="synonym">Crithodium urartu</name>
    <dbReference type="NCBI Taxonomy" id="4572"/>
    <lineage>
        <taxon>Eukaryota</taxon>
        <taxon>Viridiplantae</taxon>
        <taxon>Streptophyta</taxon>
        <taxon>Embryophyta</taxon>
        <taxon>Tracheophyta</taxon>
        <taxon>Spermatophyta</taxon>
        <taxon>Magnoliopsida</taxon>
        <taxon>Liliopsida</taxon>
        <taxon>Poales</taxon>
        <taxon>Poaceae</taxon>
        <taxon>BOP clade</taxon>
        <taxon>Pooideae</taxon>
        <taxon>Triticodae</taxon>
        <taxon>Triticeae</taxon>
        <taxon>Triticinae</taxon>
        <taxon>Triticum</taxon>
    </lineage>
</organism>
<sequence length="59" mass="6166">MQIGGFTFARARIDCGSVQMPSPQINPEATAGANAAALALFTIPHTKTMTVPTNMSMAK</sequence>
<accession>M7YWY4</accession>
<proteinExistence type="predicted"/>
<reference evidence="1" key="1">
    <citation type="journal article" date="2013" name="Nature">
        <title>Draft genome of the wheat A-genome progenitor Triticum urartu.</title>
        <authorList>
            <person name="Ling H.Q."/>
            <person name="Zhao S."/>
            <person name="Liu D."/>
            <person name="Wang J."/>
            <person name="Sun H."/>
            <person name="Zhang C."/>
            <person name="Fan H."/>
            <person name="Li D."/>
            <person name="Dong L."/>
            <person name="Tao Y."/>
            <person name="Gao C."/>
            <person name="Wu H."/>
            <person name="Li Y."/>
            <person name="Cui Y."/>
            <person name="Guo X."/>
            <person name="Zheng S."/>
            <person name="Wang B."/>
            <person name="Yu K."/>
            <person name="Liang Q."/>
            <person name="Yang W."/>
            <person name="Lou X."/>
            <person name="Chen J."/>
            <person name="Feng M."/>
            <person name="Jian J."/>
            <person name="Zhang X."/>
            <person name="Luo G."/>
            <person name="Jiang Y."/>
            <person name="Liu J."/>
            <person name="Wang Z."/>
            <person name="Sha Y."/>
            <person name="Zhang B."/>
            <person name="Wu H."/>
            <person name="Tang D."/>
            <person name="Shen Q."/>
            <person name="Xue P."/>
            <person name="Zou S."/>
            <person name="Wang X."/>
            <person name="Liu X."/>
            <person name="Wang F."/>
            <person name="Yang Y."/>
            <person name="An X."/>
            <person name="Dong Z."/>
            <person name="Zhang K."/>
            <person name="Zhang X."/>
            <person name="Luo M.C."/>
            <person name="Dvorak J."/>
            <person name="Tong Y."/>
            <person name="Wang J."/>
            <person name="Yang H."/>
            <person name="Li Z."/>
            <person name="Wang D."/>
            <person name="Zhang A."/>
            <person name="Wang J."/>
        </authorList>
    </citation>
    <scope>NUCLEOTIDE SEQUENCE</scope>
</reference>